<gene>
    <name evidence="1" type="ORF">NECAME_10876</name>
</gene>
<dbReference type="KEGG" id="nai:NECAME_10876"/>
<evidence type="ECO:0000313" key="1">
    <source>
        <dbReference type="EMBL" id="ETN77726.1"/>
    </source>
</evidence>
<name>W2T949_NECAM</name>
<accession>W2T949</accession>
<dbReference type="AlphaFoldDB" id="W2T949"/>
<organism evidence="1 2">
    <name type="scientific">Necator americanus</name>
    <name type="common">Human hookworm</name>
    <dbReference type="NCBI Taxonomy" id="51031"/>
    <lineage>
        <taxon>Eukaryota</taxon>
        <taxon>Metazoa</taxon>
        <taxon>Ecdysozoa</taxon>
        <taxon>Nematoda</taxon>
        <taxon>Chromadorea</taxon>
        <taxon>Rhabditida</taxon>
        <taxon>Rhabditina</taxon>
        <taxon>Rhabditomorpha</taxon>
        <taxon>Strongyloidea</taxon>
        <taxon>Ancylostomatidae</taxon>
        <taxon>Bunostominae</taxon>
        <taxon>Necator</taxon>
    </lineage>
</organism>
<proteinExistence type="predicted"/>
<evidence type="ECO:0000313" key="2">
    <source>
        <dbReference type="Proteomes" id="UP000053676"/>
    </source>
</evidence>
<reference evidence="2" key="1">
    <citation type="journal article" date="2014" name="Nat. Genet.">
        <title>Genome of the human hookworm Necator americanus.</title>
        <authorList>
            <person name="Tang Y.T."/>
            <person name="Gao X."/>
            <person name="Rosa B.A."/>
            <person name="Abubucker S."/>
            <person name="Hallsworth-Pepin K."/>
            <person name="Martin J."/>
            <person name="Tyagi R."/>
            <person name="Heizer E."/>
            <person name="Zhang X."/>
            <person name="Bhonagiri-Palsikar V."/>
            <person name="Minx P."/>
            <person name="Warren W.C."/>
            <person name="Wang Q."/>
            <person name="Zhan B."/>
            <person name="Hotez P.J."/>
            <person name="Sternberg P.W."/>
            <person name="Dougall A."/>
            <person name="Gaze S.T."/>
            <person name="Mulvenna J."/>
            <person name="Sotillo J."/>
            <person name="Ranganathan S."/>
            <person name="Rabelo E.M."/>
            <person name="Wilson R.K."/>
            <person name="Felgner P.L."/>
            <person name="Bethony J."/>
            <person name="Hawdon J.M."/>
            <person name="Gasser R.B."/>
            <person name="Loukas A."/>
            <person name="Mitreva M."/>
        </authorList>
    </citation>
    <scope>NUCLEOTIDE SEQUENCE [LARGE SCALE GENOMIC DNA]</scope>
</reference>
<sequence>MSAADYCEAVCGYRSKSIGSRKRYRMRMQEPHYPRWAREPVVELTLQVDQKFASKRSLQDIMRGFEKMLQSFLINAEMDDYGVHMADVKCGRLAYSACVATVCPDFEKRNPLDVVFSNEKMCNLNGSDGYRHYWRDLRKEKRVFSRRNFDAESLTESKRFDGE</sequence>
<keyword evidence="2" id="KW-1185">Reference proteome</keyword>
<dbReference type="Proteomes" id="UP000053676">
    <property type="component" value="Unassembled WGS sequence"/>
</dbReference>
<dbReference type="EMBL" id="KI660156">
    <property type="protein sequence ID" value="ETN77726.1"/>
    <property type="molecule type" value="Genomic_DNA"/>
</dbReference>
<protein>
    <submittedName>
        <fullName evidence="1">Uncharacterized protein</fullName>
    </submittedName>
</protein>